<organism evidence="6 7">
    <name type="scientific">Streptomyces exfoliatus</name>
    <name type="common">Streptomyces hydrogenans</name>
    <dbReference type="NCBI Taxonomy" id="1905"/>
    <lineage>
        <taxon>Bacteria</taxon>
        <taxon>Bacillati</taxon>
        <taxon>Actinomycetota</taxon>
        <taxon>Actinomycetes</taxon>
        <taxon>Kitasatosporales</taxon>
        <taxon>Streptomycetaceae</taxon>
        <taxon>Streptomyces</taxon>
    </lineage>
</organism>
<dbReference type="EMBL" id="JBEZAM010000012">
    <property type="protein sequence ID" value="MEU7293970.1"/>
    <property type="molecule type" value="Genomic_DNA"/>
</dbReference>
<evidence type="ECO:0000313" key="6">
    <source>
        <dbReference type="EMBL" id="MEU7293970.1"/>
    </source>
</evidence>
<gene>
    <name evidence="6" type="ORF">AB0A76_12305</name>
</gene>
<dbReference type="Pfam" id="PF13564">
    <property type="entry name" value="DoxX_2"/>
    <property type="match status" value="1"/>
</dbReference>
<evidence type="ECO:0000256" key="3">
    <source>
        <dbReference type="ARBA" id="ARBA00022989"/>
    </source>
</evidence>
<keyword evidence="4 5" id="KW-0472">Membrane</keyword>
<feature type="transmembrane region" description="Helical" evidence="5">
    <location>
        <begin position="92"/>
        <end position="113"/>
    </location>
</feature>
<evidence type="ECO:0000313" key="7">
    <source>
        <dbReference type="Proteomes" id="UP001551210"/>
    </source>
</evidence>
<keyword evidence="7" id="KW-1185">Reference proteome</keyword>
<evidence type="ECO:0000256" key="4">
    <source>
        <dbReference type="ARBA" id="ARBA00023136"/>
    </source>
</evidence>
<proteinExistence type="predicted"/>
<evidence type="ECO:0000256" key="5">
    <source>
        <dbReference type="SAM" id="Phobius"/>
    </source>
</evidence>
<sequence length="115" mass="11767">MFIGYVVVAALVAFALSASSFLTFTRNPQITGSMTKLGVPDSWLPWLATAKAAGAIGLLVGLAVPFIGVAAAVGVILYFIGGAITHLRVKDYEVAPVVVLALLAVAALVLRIASA</sequence>
<keyword evidence="2 5" id="KW-0812">Transmembrane</keyword>
<comment type="subcellular location">
    <subcellularLocation>
        <location evidence="1">Membrane</location>
        <topology evidence="1">Multi-pass membrane protein</topology>
    </subcellularLocation>
</comment>
<name>A0ABV3CUS7_STREX</name>
<dbReference type="Proteomes" id="UP001551210">
    <property type="component" value="Unassembled WGS sequence"/>
</dbReference>
<dbReference type="InterPro" id="IPR032808">
    <property type="entry name" value="DoxX"/>
</dbReference>
<evidence type="ECO:0000256" key="2">
    <source>
        <dbReference type="ARBA" id="ARBA00022692"/>
    </source>
</evidence>
<keyword evidence="3 5" id="KW-1133">Transmembrane helix</keyword>
<protein>
    <submittedName>
        <fullName evidence="6">DoxX family protein</fullName>
    </submittedName>
</protein>
<evidence type="ECO:0000256" key="1">
    <source>
        <dbReference type="ARBA" id="ARBA00004141"/>
    </source>
</evidence>
<feature type="transmembrane region" description="Helical" evidence="5">
    <location>
        <begin position="52"/>
        <end position="80"/>
    </location>
</feature>
<reference evidence="6 7" key="1">
    <citation type="submission" date="2024-06" db="EMBL/GenBank/DDBJ databases">
        <title>The Natural Products Discovery Center: Release of the First 8490 Sequenced Strains for Exploring Actinobacteria Biosynthetic Diversity.</title>
        <authorList>
            <person name="Kalkreuter E."/>
            <person name="Kautsar S.A."/>
            <person name="Yang D."/>
            <person name="Bader C.D."/>
            <person name="Teijaro C.N."/>
            <person name="Fluegel L."/>
            <person name="Davis C.M."/>
            <person name="Simpson J.R."/>
            <person name="Lauterbach L."/>
            <person name="Steele A.D."/>
            <person name="Gui C."/>
            <person name="Meng S."/>
            <person name="Li G."/>
            <person name="Viehrig K."/>
            <person name="Ye F."/>
            <person name="Su P."/>
            <person name="Kiefer A.F."/>
            <person name="Nichols A."/>
            <person name="Cepeda A.J."/>
            <person name="Yan W."/>
            <person name="Fan B."/>
            <person name="Jiang Y."/>
            <person name="Adhikari A."/>
            <person name="Zheng C.-J."/>
            <person name="Schuster L."/>
            <person name="Cowan T.M."/>
            <person name="Smanski M.J."/>
            <person name="Chevrette M.G."/>
            <person name="De Carvalho L.P.S."/>
            <person name="Shen B."/>
        </authorList>
    </citation>
    <scope>NUCLEOTIDE SEQUENCE [LARGE SCALE GENOMIC DNA]</scope>
    <source>
        <strain evidence="6 7">NPDC045705</strain>
    </source>
</reference>
<accession>A0ABV3CUS7</accession>
<comment type="caution">
    <text evidence="6">The sequence shown here is derived from an EMBL/GenBank/DDBJ whole genome shotgun (WGS) entry which is preliminary data.</text>
</comment>